<dbReference type="HOGENOM" id="CLU_283088_0_0_0"/>
<keyword evidence="3" id="KW-1185">Reference proteome</keyword>
<dbReference type="STRING" id="240015.ACP_0417"/>
<accession>C1FA36</accession>
<dbReference type="Proteomes" id="UP000002207">
    <property type="component" value="Chromosome"/>
</dbReference>
<name>C1FA36_ACIC5</name>
<evidence type="ECO:0000313" key="2">
    <source>
        <dbReference type="EMBL" id="ACO34640.1"/>
    </source>
</evidence>
<proteinExistence type="predicted"/>
<dbReference type="OrthoDB" id="9772295at2"/>
<evidence type="ECO:0000259" key="1">
    <source>
        <dbReference type="SMART" id="SM00635"/>
    </source>
</evidence>
<dbReference type="SMART" id="SM00635">
    <property type="entry name" value="BID_2"/>
    <property type="match status" value="1"/>
</dbReference>
<evidence type="ECO:0000313" key="3">
    <source>
        <dbReference type="Proteomes" id="UP000002207"/>
    </source>
</evidence>
<sequence>MPSANTTAVVDSATTPGSILPLAYGYVWVTGRRAAYFELQNTGNTQLDFTRIGFWILGEGEWDGCHEQWINNQLIWTSEWDDPTQFHFHRGCDAPLTAGLYPNSSGPDQNCDSFWSWFPAGTQPFCFSRMAYYAIFRKQWIQNPVSDHQNDPSNFADLNPIGLWRSLKVRIFDDQGNQTGYAFSTNPVWQLVDLRLRRKLFPEYNIDLNTGIDPIPAAVKSHFSWGDIWNTAQYCDQLLANGRRRFESNCAFASQTSRAAIQEQILKSFRGYTRKYGSQWSVLCDMPRSSVFTVTRSHIIPGSFKVDTKTVSKAANHYVGQFRDLLVPAVANIAGITCADHQNPILETATPHPLAQGDRIAIGGTDTIYDGQWTVSSVPSGSSVTSATLVSKGSNYPANVGAGGSVGLLQARFEKRAPTFMHQSSQMARGPVGIGLPRYLNRVPVTLDLATGTFDQVSRVCRYERDKALGLDVTPYVEPVAISLRVPLFASDAAGSGAVAAQIEPGDLVTIDEYASFAYQGTYEVLDPDEADYAPSGDPALTFSIDPSSGTKGFTLGPYAGPYMYDATDPNSATYSNVPGSDPGNDAQFTAIDLVDNGKLAFLTGSAASGAVFDLPSTGFSPQNLLAIASPQGYIEKGHVMHVIEECDVDANRLVTLNYEDGEGNIWNGDANLAAVTWLGDSTAASTYAGSDGMNWVLLELAGGEQICIGVGVLADSAQISLPAGFLWSQAFALCSPHDGYPNGNQAHGYGAYVDAGGKVHCVFQDGSANSWTTNAKALVFAWKNNSGNVTTQTTGGASWINYTTSTGFVLGVGLGTFADGTTIGLPSTAGAASSLQIFPTVHSFAMESNPAHGVGACYVDANLVAHCYFEDGEGHIWSADLDAFLLYYEPSGASGTSVGGISVSVSPSGVSVPLGATQQFTAYVSGTSNTAVTWEVDGVAGGNATVGTIDATGLYTAPSTAGTHTISAISAANAGAVGTQYVSVGTGSATGGGSTAQIVVTPLGPSILASATQQFSASVSGLSNTAVTWLVDGIVGGNATVGTIDATGLYAAPSTTSSHTITAQSQASPGVAGSATVYIGQVSATGPAFGGSGPARPVLA</sequence>
<feature type="domain" description="BIG2" evidence="1">
    <location>
        <begin position="900"/>
        <end position="981"/>
    </location>
</feature>
<dbReference type="eggNOG" id="COG4733">
    <property type="taxonomic scope" value="Bacteria"/>
</dbReference>
<reference evidence="2 3" key="1">
    <citation type="journal article" date="2009" name="Appl. Environ. Microbiol.">
        <title>Three genomes from the phylum Acidobacteria provide insight into the lifestyles of these microorganisms in soils.</title>
        <authorList>
            <person name="Ward N.L."/>
            <person name="Challacombe J.F."/>
            <person name="Janssen P.H."/>
            <person name="Henrissat B."/>
            <person name="Coutinho P.M."/>
            <person name="Wu M."/>
            <person name="Xie G."/>
            <person name="Haft D.H."/>
            <person name="Sait M."/>
            <person name="Badger J."/>
            <person name="Barabote R.D."/>
            <person name="Bradley B."/>
            <person name="Brettin T.S."/>
            <person name="Brinkac L.M."/>
            <person name="Bruce D."/>
            <person name="Creasy T."/>
            <person name="Daugherty S.C."/>
            <person name="Davidsen T.M."/>
            <person name="DeBoy R.T."/>
            <person name="Detter J.C."/>
            <person name="Dodson R.J."/>
            <person name="Durkin A.S."/>
            <person name="Ganapathy A."/>
            <person name="Gwinn-Giglio M."/>
            <person name="Han C.S."/>
            <person name="Khouri H."/>
            <person name="Kiss H."/>
            <person name="Kothari S.P."/>
            <person name="Madupu R."/>
            <person name="Nelson K.E."/>
            <person name="Nelson W.C."/>
            <person name="Paulsen I."/>
            <person name="Penn K."/>
            <person name="Ren Q."/>
            <person name="Rosovitz M.J."/>
            <person name="Selengut J.D."/>
            <person name="Shrivastava S."/>
            <person name="Sullivan S.A."/>
            <person name="Tapia R."/>
            <person name="Thompson L.S."/>
            <person name="Watkins K.L."/>
            <person name="Yang Q."/>
            <person name="Yu C."/>
            <person name="Zafar N."/>
            <person name="Zhou L."/>
            <person name="Kuske C.R."/>
        </authorList>
    </citation>
    <scope>NUCLEOTIDE SEQUENCE [LARGE SCALE GENOMIC DNA]</scope>
    <source>
        <strain evidence="3">ATCC 51196 / DSM 11244 / BCRC 80197 / JCM 7670 / NBRC 15755 / NCIMB 13165 / 161</strain>
    </source>
</reference>
<dbReference type="InParanoid" id="C1FA36"/>
<dbReference type="AlphaFoldDB" id="C1FA36"/>
<dbReference type="Pfam" id="PF02368">
    <property type="entry name" value="Big_2"/>
    <property type="match status" value="1"/>
</dbReference>
<protein>
    <recommendedName>
        <fullName evidence="1">BIG2 domain-containing protein</fullName>
    </recommendedName>
</protein>
<dbReference type="InterPro" id="IPR003343">
    <property type="entry name" value="Big_2"/>
</dbReference>
<gene>
    <name evidence="2" type="ordered locus">ACP_0417</name>
</gene>
<dbReference type="KEGG" id="aca:ACP_0417"/>
<dbReference type="RefSeq" id="WP_012680812.1">
    <property type="nucleotide sequence ID" value="NC_012483.1"/>
</dbReference>
<organism evidence="2 3">
    <name type="scientific">Acidobacterium capsulatum (strain ATCC 51196 / DSM 11244 / BCRC 80197 / JCM 7670 / NBRC 15755 / NCIMB 13165 / 161)</name>
    <dbReference type="NCBI Taxonomy" id="240015"/>
    <lineage>
        <taxon>Bacteria</taxon>
        <taxon>Pseudomonadati</taxon>
        <taxon>Acidobacteriota</taxon>
        <taxon>Terriglobia</taxon>
        <taxon>Terriglobales</taxon>
        <taxon>Acidobacteriaceae</taxon>
        <taxon>Acidobacterium</taxon>
    </lineage>
</organism>
<dbReference type="eggNOG" id="COG5492">
    <property type="taxonomic scope" value="Bacteria"/>
</dbReference>
<dbReference type="EMBL" id="CP001472">
    <property type="protein sequence ID" value="ACO34640.1"/>
    <property type="molecule type" value="Genomic_DNA"/>
</dbReference>